<organism evidence="1">
    <name type="scientific">Zea mays</name>
    <name type="common">Maize</name>
    <dbReference type="NCBI Taxonomy" id="4577"/>
    <lineage>
        <taxon>Eukaryota</taxon>
        <taxon>Viridiplantae</taxon>
        <taxon>Streptophyta</taxon>
        <taxon>Embryophyta</taxon>
        <taxon>Tracheophyta</taxon>
        <taxon>Spermatophyta</taxon>
        <taxon>Magnoliopsida</taxon>
        <taxon>Liliopsida</taxon>
        <taxon>Poales</taxon>
        <taxon>Poaceae</taxon>
        <taxon>PACMAD clade</taxon>
        <taxon>Panicoideae</taxon>
        <taxon>Andropogonodae</taxon>
        <taxon>Andropogoneae</taxon>
        <taxon>Tripsacinae</taxon>
        <taxon>Zea</taxon>
    </lineage>
</organism>
<name>A0A1D6LMQ6_MAIZE</name>
<accession>A0A1D6LMQ6</accession>
<sequence length="67" mass="7431">MVLFQPQLILGRQSSFFLVRRLIGLSVCGVLLSLWSVFVDPSCIGLLRLRSDSLGRETKVSSGTTEF</sequence>
<dbReference type="EMBL" id="CM000782">
    <property type="protein sequence ID" value="AQK80851.1"/>
    <property type="molecule type" value="Genomic_DNA"/>
</dbReference>
<reference evidence="1" key="1">
    <citation type="submission" date="2015-12" db="EMBL/GenBank/DDBJ databases">
        <title>Update maize B73 reference genome by single molecule sequencing technologies.</title>
        <authorList>
            <consortium name="Maize Genome Sequencing Project"/>
            <person name="Ware D."/>
        </authorList>
    </citation>
    <scope>NUCLEOTIDE SEQUENCE</scope>
    <source>
        <tissue evidence="1">Seedling</tissue>
    </source>
</reference>
<proteinExistence type="predicted"/>
<evidence type="ECO:0000313" key="1">
    <source>
        <dbReference type="EMBL" id="AQK80851.1"/>
    </source>
</evidence>
<gene>
    <name evidence="1" type="ORF">ZEAMMB73_Zm00001d036361</name>
</gene>
<protein>
    <submittedName>
        <fullName evidence="1">Protein LAZ1</fullName>
    </submittedName>
</protein>
<dbReference type="AlphaFoldDB" id="A0A1D6LMQ6"/>